<name>A0A0F9P0H5_9ZZZZ</name>
<dbReference type="EMBL" id="LAZR01006117">
    <property type="protein sequence ID" value="KKM94590.1"/>
    <property type="molecule type" value="Genomic_DNA"/>
</dbReference>
<dbReference type="AlphaFoldDB" id="A0A0F9P0H5"/>
<proteinExistence type="predicted"/>
<evidence type="ECO:0000313" key="1">
    <source>
        <dbReference type="EMBL" id="KKM94590.1"/>
    </source>
</evidence>
<gene>
    <name evidence="1" type="ORF">LCGC14_1196680</name>
</gene>
<reference evidence="1" key="1">
    <citation type="journal article" date="2015" name="Nature">
        <title>Complex archaea that bridge the gap between prokaryotes and eukaryotes.</title>
        <authorList>
            <person name="Spang A."/>
            <person name="Saw J.H."/>
            <person name="Jorgensen S.L."/>
            <person name="Zaremba-Niedzwiedzka K."/>
            <person name="Martijn J."/>
            <person name="Lind A.E."/>
            <person name="van Eijk R."/>
            <person name="Schleper C."/>
            <person name="Guy L."/>
            <person name="Ettema T.J."/>
        </authorList>
    </citation>
    <scope>NUCLEOTIDE SEQUENCE</scope>
</reference>
<organism evidence="1">
    <name type="scientific">marine sediment metagenome</name>
    <dbReference type="NCBI Taxonomy" id="412755"/>
    <lineage>
        <taxon>unclassified sequences</taxon>
        <taxon>metagenomes</taxon>
        <taxon>ecological metagenomes</taxon>
    </lineage>
</organism>
<accession>A0A0F9P0H5</accession>
<protein>
    <submittedName>
        <fullName evidence="1">Uncharacterized protein</fullName>
    </submittedName>
</protein>
<comment type="caution">
    <text evidence="1">The sequence shown here is derived from an EMBL/GenBank/DDBJ whole genome shotgun (WGS) entry which is preliminary data.</text>
</comment>
<sequence length="83" mass="9420">MINDSLIDMVVIKWHDARFFPGTYTKEACEGHNMCLFESLGYIISNGKITTRIAAERNNEGEYRDITLIPTGSILSIRNLVIK</sequence>